<dbReference type="Proteomes" id="UP000834106">
    <property type="component" value="Chromosome 22"/>
</dbReference>
<evidence type="ECO:0000313" key="3">
    <source>
        <dbReference type="Proteomes" id="UP000834106"/>
    </source>
</evidence>
<dbReference type="EMBL" id="OU503057">
    <property type="protein sequence ID" value="CAI9786614.1"/>
    <property type="molecule type" value="Genomic_DNA"/>
</dbReference>
<reference evidence="2" key="1">
    <citation type="submission" date="2023-05" db="EMBL/GenBank/DDBJ databases">
        <authorList>
            <person name="Huff M."/>
        </authorList>
    </citation>
    <scope>NUCLEOTIDE SEQUENCE</scope>
</reference>
<keyword evidence="3" id="KW-1185">Reference proteome</keyword>
<protein>
    <submittedName>
        <fullName evidence="2">Uncharacterized protein</fullName>
    </submittedName>
</protein>
<evidence type="ECO:0000313" key="2">
    <source>
        <dbReference type="EMBL" id="CAI9786614.1"/>
    </source>
</evidence>
<sequence length="130" mass="14392">MASTACFLHHHAGAALSTQNRSSSSSNRYLKPTWLICREQNQAALSVEDGTDIMSRRLDLAVWAATIGSKVSPADTAYGESDAFISNTTRYPYTIRCHAQETKPRPPFSYTWRHSPDAVSQSSSTPRLRS</sequence>
<organism evidence="2 3">
    <name type="scientific">Fraxinus pennsylvanica</name>
    <dbReference type="NCBI Taxonomy" id="56036"/>
    <lineage>
        <taxon>Eukaryota</taxon>
        <taxon>Viridiplantae</taxon>
        <taxon>Streptophyta</taxon>
        <taxon>Embryophyta</taxon>
        <taxon>Tracheophyta</taxon>
        <taxon>Spermatophyta</taxon>
        <taxon>Magnoliopsida</taxon>
        <taxon>eudicotyledons</taxon>
        <taxon>Gunneridae</taxon>
        <taxon>Pentapetalae</taxon>
        <taxon>asterids</taxon>
        <taxon>lamiids</taxon>
        <taxon>Lamiales</taxon>
        <taxon>Oleaceae</taxon>
        <taxon>Oleeae</taxon>
        <taxon>Fraxinus</taxon>
    </lineage>
</organism>
<feature type="compositionally biased region" description="Polar residues" evidence="1">
    <location>
        <begin position="118"/>
        <end position="130"/>
    </location>
</feature>
<accession>A0AAD2AE19</accession>
<proteinExistence type="predicted"/>
<evidence type="ECO:0000256" key="1">
    <source>
        <dbReference type="SAM" id="MobiDB-lite"/>
    </source>
</evidence>
<gene>
    <name evidence="2" type="ORF">FPE_LOCUS34044</name>
</gene>
<dbReference type="AlphaFoldDB" id="A0AAD2AE19"/>
<name>A0AAD2AE19_9LAMI</name>
<feature type="region of interest" description="Disordered" evidence="1">
    <location>
        <begin position="102"/>
        <end position="130"/>
    </location>
</feature>